<dbReference type="InterPro" id="IPR051796">
    <property type="entry name" value="ISF_SsuE-like"/>
</dbReference>
<dbReference type="InterPro" id="IPR005025">
    <property type="entry name" value="FMN_Rdtase-like_dom"/>
</dbReference>
<dbReference type="Gene3D" id="3.40.50.360">
    <property type="match status" value="1"/>
</dbReference>
<evidence type="ECO:0000256" key="1">
    <source>
        <dbReference type="ARBA" id="ARBA00022630"/>
    </source>
</evidence>
<feature type="domain" description="NADPH-dependent FMN reductase-like" evidence="3">
    <location>
        <begin position="1"/>
        <end position="132"/>
    </location>
</feature>
<accession>A0A8A7KHJ1</accession>
<dbReference type="KEGG" id="ifn:GM661_14085"/>
<dbReference type="GO" id="GO:0016491">
    <property type="term" value="F:oxidoreductase activity"/>
    <property type="evidence" value="ECO:0007669"/>
    <property type="project" value="InterPro"/>
</dbReference>
<organism evidence="4 5">
    <name type="scientific">Iocasia fonsfrigidae</name>
    <dbReference type="NCBI Taxonomy" id="2682810"/>
    <lineage>
        <taxon>Bacteria</taxon>
        <taxon>Bacillati</taxon>
        <taxon>Bacillota</taxon>
        <taxon>Clostridia</taxon>
        <taxon>Halanaerobiales</taxon>
        <taxon>Halanaerobiaceae</taxon>
        <taxon>Iocasia</taxon>
    </lineage>
</organism>
<dbReference type="EMBL" id="CP046640">
    <property type="protein sequence ID" value="QTL99009.1"/>
    <property type="molecule type" value="Genomic_DNA"/>
</dbReference>
<dbReference type="SUPFAM" id="SSF52218">
    <property type="entry name" value="Flavoproteins"/>
    <property type="match status" value="1"/>
</dbReference>
<dbReference type="AlphaFoldDB" id="A0A8A7KHJ1"/>
<evidence type="ECO:0000256" key="2">
    <source>
        <dbReference type="ARBA" id="ARBA00022643"/>
    </source>
</evidence>
<dbReference type="InterPro" id="IPR029039">
    <property type="entry name" value="Flavoprotein-like_sf"/>
</dbReference>
<sequence>MKVITILGSPKKKGKTAKALDLFEEKIVSKGGIVERIHVVDYEMNGCQGCYFCQTKEDKPNCVQNDDVLLILKKIVAADAVIYASPIYGFDFTAQIKPLLDRHLCLVTDFATPNMSSVIKGKRTLLLITCADNSDDNADLVQEIFYRNFAGVLKTNIVGKYIIPFSAAPDFEERAQENADKMVKALLHD</sequence>
<dbReference type="PANTHER" id="PTHR43278:SF2">
    <property type="entry name" value="IRON-SULFUR FLAVOPROTEIN"/>
    <property type="match status" value="1"/>
</dbReference>
<keyword evidence="1" id="KW-0285">Flavoprotein</keyword>
<dbReference type="Proteomes" id="UP000665020">
    <property type="component" value="Chromosome"/>
</dbReference>
<keyword evidence="2" id="KW-0288">FMN</keyword>
<evidence type="ECO:0000259" key="3">
    <source>
        <dbReference type="Pfam" id="PF03358"/>
    </source>
</evidence>
<name>A0A8A7KHJ1_9FIRM</name>
<gene>
    <name evidence="4" type="ORF">GM661_14085</name>
</gene>
<evidence type="ECO:0000313" key="5">
    <source>
        <dbReference type="Proteomes" id="UP000665020"/>
    </source>
</evidence>
<protein>
    <submittedName>
        <fullName evidence="4">Flavodoxin family protein</fullName>
    </submittedName>
</protein>
<keyword evidence="5" id="KW-1185">Reference proteome</keyword>
<evidence type="ECO:0000313" key="4">
    <source>
        <dbReference type="EMBL" id="QTL99009.1"/>
    </source>
</evidence>
<dbReference type="RefSeq" id="WP_230867405.1">
    <property type="nucleotide sequence ID" value="NZ_CP046640.1"/>
</dbReference>
<reference evidence="4" key="1">
    <citation type="submission" date="2019-12" db="EMBL/GenBank/DDBJ databases">
        <authorList>
            <person name="zhang j."/>
            <person name="sun C.M."/>
        </authorList>
    </citation>
    <scope>NUCLEOTIDE SEQUENCE</scope>
    <source>
        <strain evidence="4">NS-1</strain>
    </source>
</reference>
<proteinExistence type="predicted"/>
<dbReference type="Pfam" id="PF03358">
    <property type="entry name" value="FMN_red"/>
    <property type="match status" value="1"/>
</dbReference>
<dbReference type="PANTHER" id="PTHR43278">
    <property type="entry name" value="NAD(P)H-DEPENDENT FMN-CONTAINING OXIDOREDUCTASE YWQN-RELATED"/>
    <property type="match status" value="1"/>
</dbReference>